<dbReference type="AlphaFoldDB" id="A0A1X1YUT4"/>
<keyword evidence="2" id="KW-1185">Reference proteome</keyword>
<evidence type="ECO:0000313" key="2">
    <source>
        <dbReference type="Proteomes" id="UP000466396"/>
    </source>
</evidence>
<accession>A0A1X1YUT4</accession>
<evidence type="ECO:0000313" key="1">
    <source>
        <dbReference type="EMBL" id="BBX98098.1"/>
    </source>
</evidence>
<dbReference type="Proteomes" id="UP000466396">
    <property type="component" value="Chromosome"/>
</dbReference>
<organism evidence="1 2">
    <name type="scientific">Mycobacterium lacus</name>
    <dbReference type="NCBI Taxonomy" id="169765"/>
    <lineage>
        <taxon>Bacteria</taxon>
        <taxon>Bacillati</taxon>
        <taxon>Actinomycetota</taxon>
        <taxon>Actinomycetes</taxon>
        <taxon>Mycobacteriales</taxon>
        <taxon>Mycobacteriaceae</taxon>
        <taxon>Mycobacterium</taxon>
    </lineage>
</organism>
<protein>
    <submittedName>
        <fullName evidence="1">Type VII secretion-associated protein</fullName>
    </submittedName>
</protein>
<gene>
    <name evidence="1" type="ORF">MLAC_33920</name>
</gene>
<dbReference type="KEGG" id="mlj:MLAC_33920"/>
<name>A0A1X1YUT4_9MYCO</name>
<reference evidence="1 2" key="1">
    <citation type="journal article" date="2019" name="Emerg. Microbes Infect.">
        <title>Comprehensive subspecies identification of 175 nontuberculous mycobacteria species based on 7547 genomic profiles.</title>
        <authorList>
            <person name="Matsumoto Y."/>
            <person name="Kinjo T."/>
            <person name="Motooka D."/>
            <person name="Nabeya D."/>
            <person name="Jung N."/>
            <person name="Uechi K."/>
            <person name="Horii T."/>
            <person name="Iida T."/>
            <person name="Fujita J."/>
            <person name="Nakamura S."/>
        </authorList>
    </citation>
    <scope>NUCLEOTIDE SEQUENCE [LARGE SCALE GENOMIC DNA]</scope>
    <source>
        <strain evidence="1 2">JCM 15657</strain>
    </source>
</reference>
<sequence>MTAHRAVIEAGPGTVRRLCCGTGVVAGHELAQMCRAALGAVDDAVALVDERPVAVDSLWRATLRSLDCGHREGILVLHPSWWPASRVGVVTAAAQTLVDHPDDIVARPRSWLLTRASPETSSDVTVVEIADRMVMVVGAEAAAVPRRTGAHPIAEEVAGVISGMTPAVTAVVLIDAPSTVTGAGALAASIADAVRGGGTRVLEVDDARLARLARAAAQAARDEPARPSVTGSAARSRAGRLAWLAGAAVVLAAPAAAALGRQGGAPAQIAPTTFLVEGRMALTVPANWPVERVVAGPGSARVQVTSPSDPEVALHVTQSPVARETLGGTAERLKRAIDAEPAGVFVDFNPAGVSAGRPAVTYREVRAAHQVRWTVLLDGAVRISVGCQSRPGGEDAVRAVCEQAVRTAHAVG</sequence>
<dbReference type="InterPro" id="IPR023840">
    <property type="entry name" value="T7SS_Rv3446c"/>
</dbReference>
<dbReference type="RefSeq" id="WP_085156446.1">
    <property type="nucleotide sequence ID" value="NZ_AP022581.1"/>
</dbReference>
<dbReference type="STRING" id="169765.AWC15_12520"/>
<dbReference type="OrthoDB" id="4760221at2"/>
<dbReference type="NCBIfam" id="TIGR03931">
    <property type="entry name" value="T7SS_Rv3446c"/>
    <property type="match status" value="1"/>
</dbReference>
<proteinExistence type="predicted"/>
<dbReference type="EMBL" id="AP022581">
    <property type="protein sequence ID" value="BBX98098.1"/>
    <property type="molecule type" value="Genomic_DNA"/>
</dbReference>